<dbReference type="Gene3D" id="1.10.10.10">
    <property type="entry name" value="Winged helix-like DNA-binding domain superfamily/Winged helix DNA-binding domain"/>
    <property type="match status" value="1"/>
</dbReference>
<dbReference type="InterPro" id="IPR013325">
    <property type="entry name" value="RNA_pol_sigma_r2"/>
</dbReference>
<dbReference type="RefSeq" id="WP_112481661.1">
    <property type="nucleotide sequence ID" value="NZ_JAIWZC010000001.1"/>
</dbReference>
<keyword evidence="3" id="KW-1185">Reference proteome</keyword>
<dbReference type="SUPFAM" id="SSF88659">
    <property type="entry name" value="Sigma3 and sigma4 domains of RNA polymerase sigma factors"/>
    <property type="match status" value="1"/>
</dbReference>
<evidence type="ECO:0000313" key="3">
    <source>
        <dbReference type="Proteomes" id="UP000251853"/>
    </source>
</evidence>
<reference evidence="2 3" key="1">
    <citation type="submission" date="2018-06" db="EMBL/GenBank/DDBJ databases">
        <authorList>
            <consortium name="Pathogen Informatics"/>
            <person name="Doyle S."/>
        </authorList>
    </citation>
    <scope>NUCLEOTIDE SEQUENCE [LARGE SCALE GENOMIC DNA]</scope>
    <source>
        <strain evidence="2 3">NCTC11224</strain>
    </source>
</reference>
<dbReference type="InterPro" id="IPR007627">
    <property type="entry name" value="RNA_pol_sigma70_r2"/>
</dbReference>
<evidence type="ECO:0000313" key="2">
    <source>
        <dbReference type="EMBL" id="SQB10165.1"/>
    </source>
</evidence>
<dbReference type="InterPro" id="IPR014284">
    <property type="entry name" value="RNA_pol_sigma-70_dom"/>
</dbReference>
<organism evidence="2 3">
    <name type="scientific">Enterocloster clostridioformis</name>
    <dbReference type="NCBI Taxonomy" id="1531"/>
    <lineage>
        <taxon>Bacteria</taxon>
        <taxon>Bacillati</taxon>
        <taxon>Bacillota</taxon>
        <taxon>Clostridia</taxon>
        <taxon>Lachnospirales</taxon>
        <taxon>Lachnospiraceae</taxon>
        <taxon>Enterocloster</taxon>
    </lineage>
</organism>
<evidence type="ECO:0000259" key="1">
    <source>
        <dbReference type="Pfam" id="PF04542"/>
    </source>
</evidence>
<feature type="domain" description="RNA polymerase sigma-70 region 2" evidence="1">
    <location>
        <begin position="39"/>
        <end position="84"/>
    </location>
</feature>
<protein>
    <submittedName>
        <fullName evidence="2">RNA polymerase sigma-E factor SigE</fullName>
    </submittedName>
</protein>
<gene>
    <name evidence="2" type="primary">sigE_1</name>
    <name evidence="2" type="ORF">NCTC11224_01472</name>
</gene>
<dbReference type="SUPFAM" id="SSF88946">
    <property type="entry name" value="Sigma2 domain of RNA polymerase sigma factors"/>
    <property type="match status" value="1"/>
</dbReference>
<dbReference type="NCBIfam" id="TIGR02937">
    <property type="entry name" value="sigma70-ECF"/>
    <property type="match status" value="1"/>
</dbReference>
<dbReference type="InterPro" id="IPR013324">
    <property type="entry name" value="RNA_pol_sigma_r3/r4-like"/>
</dbReference>
<dbReference type="Gene3D" id="1.10.1740.10">
    <property type="match status" value="1"/>
</dbReference>
<accession>A0A2X2UDW1</accession>
<dbReference type="Pfam" id="PF04542">
    <property type="entry name" value="Sigma70_r2"/>
    <property type="match status" value="1"/>
</dbReference>
<dbReference type="AlphaFoldDB" id="A0A2X2UDW1"/>
<dbReference type="InterPro" id="IPR036388">
    <property type="entry name" value="WH-like_DNA-bd_sf"/>
</dbReference>
<proteinExistence type="predicted"/>
<dbReference type="GO" id="GO:0003700">
    <property type="term" value="F:DNA-binding transcription factor activity"/>
    <property type="evidence" value="ECO:0007669"/>
    <property type="project" value="InterPro"/>
</dbReference>
<dbReference type="GO" id="GO:0006352">
    <property type="term" value="P:DNA-templated transcription initiation"/>
    <property type="evidence" value="ECO:0007669"/>
    <property type="project" value="InterPro"/>
</dbReference>
<dbReference type="EMBL" id="UAVW01000003">
    <property type="protein sequence ID" value="SQB10165.1"/>
    <property type="molecule type" value="Genomic_DNA"/>
</dbReference>
<sequence length="192" mass="21678">MKQTVLLTKEQQKLVETHLYIVGWVITESIHVNETIFGFEYEDLYQEGCLLLCHAARTYNPGRAMFSTYSKRVVYNGLLTYCRKMCRHPCSHLSIGTDGEMIVNDSFSVKADNNSFEAQVSIIETLDLLASVEKTYKGVARLGIGAMKLRLEGLSIKEIAELYHVPTTYIGAWISRASQKLRKDPTFLSGLS</sequence>
<name>A0A2X2UDW1_9FIRM</name>
<dbReference type="Proteomes" id="UP000251853">
    <property type="component" value="Unassembled WGS sequence"/>
</dbReference>